<proteinExistence type="predicted"/>
<sequence>MENKKTNRFAEKSRLTWIGWVIICAWITTIACIIGIICIHYDVFSTEVCQPVDDCPMLDLAVQNIPTGPLDFQIPTVTDTTAAAVDASKLPPDILPAGQPDRHHHAEA</sequence>
<dbReference type="InParanoid" id="E9FY85"/>
<protein>
    <submittedName>
        <fullName evidence="2">Uncharacterized protein</fullName>
    </submittedName>
</protein>
<keyword evidence="1" id="KW-0472">Membrane</keyword>
<evidence type="ECO:0000256" key="1">
    <source>
        <dbReference type="SAM" id="Phobius"/>
    </source>
</evidence>
<accession>E9FY85</accession>
<reference evidence="2 3" key="1">
    <citation type="journal article" date="2011" name="Science">
        <title>The ecoresponsive genome of Daphnia pulex.</title>
        <authorList>
            <person name="Colbourne J.K."/>
            <person name="Pfrender M.E."/>
            <person name="Gilbert D."/>
            <person name="Thomas W.K."/>
            <person name="Tucker A."/>
            <person name="Oakley T.H."/>
            <person name="Tokishita S."/>
            <person name="Aerts A."/>
            <person name="Arnold G.J."/>
            <person name="Basu M.K."/>
            <person name="Bauer D.J."/>
            <person name="Caceres C.E."/>
            <person name="Carmel L."/>
            <person name="Casola C."/>
            <person name="Choi J.H."/>
            <person name="Detter J.C."/>
            <person name="Dong Q."/>
            <person name="Dusheyko S."/>
            <person name="Eads B.D."/>
            <person name="Frohlich T."/>
            <person name="Geiler-Samerotte K.A."/>
            <person name="Gerlach D."/>
            <person name="Hatcher P."/>
            <person name="Jogdeo S."/>
            <person name="Krijgsveld J."/>
            <person name="Kriventseva E.V."/>
            <person name="Kultz D."/>
            <person name="Laforsch C."/>
            <person name="Lindquist E."/>
            <person name="Lopez J."/>
            <person name="Manak J.R."/>
            <person name="Muller J."/>
            <person name="Pangilinan J."/>
            <person name="Patwardhan R.P."/>
            <person name="Pitluck S."/>
            <person name="Pritham E.J."/>
            <person name="Rechtsteiner A."/>
            <person name="Rho M."/>
            <person name="Rogozin I.B."/>
            <person name="Sakarya O."/>
            <person name="Salamov A."/>
            <person name="Schaack S."/>
            <person name="Shapiro H."/>
            <person name="Shiga Y."/>
            <person name="Skalitzky C."/>
            <person name="Smith Z."/>
            <person name="Souvorov A."/>
            <person name="Sung W."/>
            <person name="Tang Z."/>
            <person name="Tsuchiya D."/>
            <person name="Tu H."/>
            <person name="Vos H."/>
            <person name="Wang M."/>
            <person name="Wolf Y.I."/>
            <person name="Yamagata H."/>
            <person name="Yamada T."/>
            <person name="Ye Y."/>
            <person name="Shaw J.R."/>
            <person name="Andrews J."/>
            <person name="Crease T.J."/>
            <person name="Tang H."/>
            <person name="Lucas S.M."/>
            <person name="Robertson H.M."/>
            <person name="Bork P."/>
            <person name="Koonin E.V."/>
            <person name="Zdobnov E.M."/>
            <person name="Grigoriev I.V."/>
            <person name="Lynch M."/>
            <person name="Boore J.L."/>
        </authorList>
    </citation>
    <scope>NUCLEOTIDE SEQUENCE [LARGE SCALE GENOMIC DNA]</scope>
</reference>
<name>E9FY85_DAPPU</name>
<keyword evidence="3" id="KW-1185">Reference proteome</keyword>
<evidence type="ECO:0000313" key="2">
    <source>
        <dbReference type="EMBL" id="EFX87820.1"/>
    </source>
</evidence>
<dbReference type="AlphaFoldDB" id="E9FY85"/>
<dbReference type="HOGENOM" id="CLU_2199591_0_0_1"/>
<feature type="transmembrane region" description="Helical" evidence="1">
    <location>
        <begin position="20"/>
        <end position="43"/>
    </location>
</feature>
<evidence type="ECO:0000313" key="3">
    <source>
        <dbReference type="Proteomes" id="UP000000305"/>
    </source>
</evidence>
<organism evidence="2 3">
    <name type="scientific">Daphnia pulex</name>
    <name type="common">Water flea</name>
    <dbReference type="NCBI Taxonomy" id="6669"/>
    <lineage>
        <taxon>Eukaryota</taxon>
        <taxon>Metazoa</taxon>
        <taxon>Ecdysozoa</taxon>
        <taxon>Arthropoda</taxon>
        <taxon>Crustacea</taxon>
        <taxon>Branchiopoda</taxon>
        <taxon>Diplostraca</taxon>
        <taxon>Cladocera</taxon>
        <taxon>Anomopoda</taxon>
        <taxon>Daphniidae</taxon>
        <taxon>Daphnia</taxon>
    </lineage>
</organism>
<gene>
    <name evidence="2" type="ORF">DAPPUDRAFT_96564</name>
</gene>
<keyword evidence="1" id="KW-1133">Transmembrane helix</keyword>
<dbReference type="EMBL" id="GL732527">
    <property type="protein sequence ID" value="EFX87820.1"/>
    <property type="molecule type" value="Genomic_DNA"/>
</dbReference>
<dbReference type="KEGG" id="dpx:DAPPUDRAFT_96564"/>
<keyword evidence="1" id="KW-0812">Transmembrane</keyword>
<dbReference type="Proteomes" id="UP000000305">
    <property type="component" value="Unassembled WGS sequence"/>
</dbReference>
<dbReference type="PROSITE" id="PS51257">
    <property type="entry name" value="PROKAR_LIPOPROTEIN"/>
    <property type="match status" value="1"/>
</dbReference>